<evidence type="ECO:0000313" key="1">
    <source>
        <dbReference type="EMBL" id="VDO31664.1"/>
    </source>
</evidence>
<gene>
    <name evidence="1" type="ORF">OFLC_LOCUS2039</name>
</gene>
<evidence type="ECO:0000313" key="2">
    <source>
        <dbReference type="Proteomes" id="UP000267606"/>
    </source>
</evidence>
<sequence length="196" mass="22939">MYSRIHFFPVTVPYDQSIKWPPIRVQMSGGITIIVQRLEQQYKITVQHIMERKPDICVYVNALAHERDIRTCVREVNTQLNHVGVAGPNLEVRENISFKYVSESSMKKKQVSGRIKAIKVTFESTVGALHTNSKLFARSIILKAQHIFIKPEALFTCSKLRVCLLREISYYMKFICLLTYLEFSSNQEFYLYFQNY</sequence>
<organism evidence="3">
    <name type="scientific">Onchocerca flexuosa</name>
    <dbReference type="NCBI Taxonomy" id="387005"/>
    <lineage>
        <taxon>Eukaryota</taxon>
        <taxon>Metazoa</taxon>
        <taxon>Ecdysozoa</taxon>
        <taxon>Nematoda</taxon>
        <taxon>Chromadorea</taxon>
        <taxon>Rhabditida</taxon>
        <taxon>Spirurina</taxon>
        <taxon>Spiruromorpha</taxon>
        <taxon>Filarioidea</taxon>
        <taxon>Onchocercidae</taxon>
        <taxon>Onchocerca</taxon>
    </lineage>
</organism>
<accession>A0A183H3H9</accession>
<dbReference type="EMBL" id="UZAJ01001097">
    <property type="protein sequence ID" value="VDO31664.1"/>
    <property type="molecule type" value="Genomic_DNA"/>
</dbReference>
<protein>
    <submittedName>
        <fullName evidence="3">KH_dom_type_1 domain-containing protein</fullName>
    </submittedName>
</protein>
<dbReference type="Proteomes" id="UP000267606">
    <property type="component" value="Unassembled WGS sequence"/>
</dbReference>
<evidence type="ECO:0000313" key="3">
    <source>
        <dbReference type="WBParaSite" id="OFLC_0000203801-mRNA-1"/>
    </source>
</evidence>
<reference evidence="3" key="1">
    <citation type="submission" date="2016-06" db="UniProtKB">
        <authorList>
            <consortium name="WormBaseParasite"/>
        </authorList>
    </citation>
    <scope>IDENTIFICATION</scope>
</reference>
<keyword evidence="2" id="KW-1185">Reference proteome</keyword>
<dbReference type="WBParaSite" id="OFLC_0000203801-mRNA-1">
    <property type="protein sequence ID" value="OFLC_0000203801-mRNA-1"/>
    <property type="gene ID" value="OFLC_0000203801"/>
</dbReference>
<name>A0A183H3H9_9BILA</name>
<proteinExistence type="predicted"/>
<reference evidence="1 2" key="2">
    <citation type="submission" date="2018-11" db="EMBL/GenBank/DDBJ databases">
        <authorList>
            <consortium name="Pathogen Informatics"/>
        </authorList>
    </citation>
    <scope>NUCLEOTIDE SEQUENCE [LARGE SCALE GENOMIC DNA]</scope>
</reference>
<dbReference type="STRING" id="387005.A0A183H3H9"/>
<dbReference type="AlphaFoldDB" id="A0A183H3H9"/>